<evidence type="ECO:0000313" key="11">
    <source>
        <dbReference type="Proteomes" id="UP000644727"/>
    </source>
</evidence>
<gene>
    <name evidence="8" type="primary">vapC</name>
    <name evidence="10" type="ORF">IOE58_05045</name>
</gene>
<dbReference type="PANTHER" id="PTHR33653">
    <property type="entry name" value="RIBONUCLEASE VAPC2"/>
    <property type="match status" value="1"/>
</dbReference>
<evidence type="ECO:0000256" key="4">
    <source>
        <dbReference type="ARBA" id="ARBA00022723"/>
    </source>
</evidence>
<evidence type="ECO:0000313" key="10">
    <source>
        <dbReference type="EMBL" id="MBE9403580.1"/>
    </source>
</evidence>
<reference evidence="10 11" key="1">
    <citation type="submission" date="2020-10" db="EMBL/GenBank/DDBJ databases">
        <title>Draft genome and description of Brachybacterium epidermidis sp nov.</title>
        <authorList>
            <person name="Boxberger M."/>
            <person name="La Scola B."/>
        </authorList>
    </citation>
    <scope>NUCLEOTIDE SEQUENCE [LARGE SCALE GENOMIC DNA]</scope>
    <source>
        <strain evidence="10 11">Marseille-Q2903</strain>
    </source>
</reference>
<evidence type="ECO:0000256" key="7">
    <source>
        <dbReference type="ARBA" id="ARBA00038093"/>
    </source>
</evidence>
<keyword evidence="11" id="KW-1185">Reference proteome</keyword>
<keyword evidence="6 8" id="KW-0460">Magnesium</keyword>
<dbReference type="InterPro" id="IPR050556">
    <property type="entry name" value="Type_II_TA_system_RNase"/>
</dbReference>
<comment type="similarity">
    <text evidence="7 8">Belongs to the PINc/VapC protein family.</text>
</comment>
<dbReference type="EMBL" id="JADEYR010000003">
    <property type="protein sequence ID" value="MBE9403580.1"/>
    <property type="molecule type" value="Genomic_DNA"/>
</dbReference>
<dbReference type="CDD" id="cd18746">
    <property type="entry name" value="PIN_VapC4-5_FitB-like"/>
    <property type="match status" value="1"/>
</dbReference>
<organism evidence="10 11">
    <name type="scientific">Brachybacterium epidermidis</name>
    <dbReference type="NCBI Taxonomy" id="2781983"/>
    <lineage>
        <taxon>Bacteria</taxon>
        <taxon>Bacillati</taxon>
        <taxon>Actinomycetota</taxon>
        <taxon>Actinomycetes</taxon>
        <taxon>Micrococcales</taxon>
        <taxon>Dermabacteraceae</taxon>
        <taxon>Brachybacterium</taxon>
    </lineage>
</organism>
<keyword evidence="5 8" id="KW-0378">Hydrolase</keyword>
<feature type="domain" description="PIN" evidence="9">
    <location>
        <begin position="3"/>
        <end position="126"/>
    </location>
</feature>
<dbReference type="Proteomes" id="UP000644727">
    <property type="component" value="Unassembled WGS sequence"/>
</dbReference>
<keyword evidence="3 8" id="KW-0540">Nuclease</keyword>
<keyword evidence="4 8" id="KW-0479">Metal-binding</keyword>
<name>A0ABR9VZG2_9MICO</name>
<dbReference type="HAMAP" id="MF_00265">
    <property type="entry name" value="VapC_Nob1"/>
    <property type="match status" value="1"/>
</dbReference>
<dbReference type="Pfam" id="PF01850">
    <property type="entry name" value="PIN"/>
    <property type="match status" value="1"/>
</dbReference>
<evidence type="ECO:0000256" key="2">
    <source>
        <dbReference type="ARBA" id="ARBA00022649"/>
    </source>
</evidence>
<comment type="cofactor">
    <cofactor evidence="1 8">
        <name>Mg(2+)</name>
        <dbReference type="ChEBI" id="CHEBI:18420"/>
    </cofactor>
</comment>
<evidence type="ECO:0000256" key="3">
    <source>
        <dbReference type="ARBA" id="ARBA00022722"/>
    </source>
</evidence>
<comment type="function">
    <text evidence="8">Toxic component of a toxin-antitoxin (TA) system. An RNase.</text>
</comment>
<dbReference type="SUPFAM" id="SSF88723">
    <property type="entry name" value="PIN domain-like"/>
    <property type="match status" value="1"/>
</dbReference>
<evidence type="ECO:0000259" key="9">
    <source>
        <dbReference type="Pfam" id="PF01850"/>
    </source>
</evidence>
<dbReference type="Gene3D" id="3.40.50.1010">
    <property type="entry name" value="5'-nuclease"/>
    <property type="match status" value="1"/>
</dbReference>
<dbReference type="PANTHER" id="PTHR33653:SF1">
    <property type="entry name" value="RIBONUCLEASE VAPC2"/>
    <property type="match status" value="1"/>
</dbReference>
<evidence type="ECO:0000256" key="6">
    <source>
        <dbReference type="ARBA" id="ARBA00022842"/>
    </source>
</evidence>
<keyword evidence="2 8" id="KW-1277">Toxin-antitoxin system</keyword>
<proteinExistence type="inferred from homology"/>
<protein>
    <recommendedName>
        <fullName evidence="8">Ribonuclease VapC</fullName>
        <shortName evidence="8">RNase VapC</shortName>
        <ecNumber evidence="8">3.1.-.-</ecNumber>
    </recommendedName>
    <alternativeName>
        <fullName evidence="8">Toxin VapC</fullName>
    </alternativeName>
</protein>
<evidence type="ECO:0000256" key="5">
    <source>
        <dbReference type="ARBA" id="ARBA00022801"/>
    </source>
</evidence>
<sequence length="136" mass="15448">MHLLDTNVISEIRKPSADTNVVAWFREQEPTALFLSAITMFELDLGVRRLERRDPLQGAALRRWLDGAVRQSFHGRVLAVDELVARRAAALQVPDPRPDRDCFIAATALAHGLRVVTRNTRDFQHLEVELVNPWDA</sequence>
<dbReference type="InterPro" id="IPR029060">
    <property type="entry name" value="PIN-like_dom_sf"/>
</dbReference>
<dbReference type="EC" id="3.1.-.-" evidence="8"/>
<keyword evidence="8" id="KW-0800">Toxin</keyword>
<feature type="binding site" evidence="8">
    <location>
        <position position="101"/>
    </location>
    <ligand>
        <name>Mg(2+)</name>
        <dbReference type="ChEBI" id="CHEBI:18420"/>
    </ligand>
</feature>
<dbReference type="RefSeq" id="WP_193865312.1">
    <property type="nucleotide sequence ID" value="NZ_JADEYR010000003.1"/>
</dbReference>
<dbReference type="InterPro" id="IPR022907">
    <property type="entry name" value="VapC_family"/>
</dbReference>
<evidence type="ECO:0000256" key="8">
    <source>
        <dbReference type="HAMAP-Rule" id="MF_00265"/>
    </source>
</evidence>
<feature type="binding site" evidence="8">
    <location>
        <position position="5"/>
    </location>
    <ligand>
        <name>Mg(2+)</name>
        <dbReference type="ChEBI" id="CHEBI:18420"/>
    </ligand>
</feature>
<evidence type="ECO:0000256" key="1">
    <source>
        <dbReference type="ARBA" id="ARBA00001946"/>
    </source>
</evidence>
<dbReference type="InterPro" id="IPR002716">
    <property type="entry name" value="PIN_dom"/>
</dbReference>
<accession>A0ABR9VZG2</accession>
<comment type="caution">
    <text evidence="10">The sequence shown here is derived from an EMBL/GenBank/DDBJ whole genome shotgun (WGS) entry which is preliminary data.</text>
</comment>